<evidence type="ECO:0000313" key="1">
    <source>
        <dbReference type="EMBL" id="CAG5104477.1"/>
    </source>
</evidence>
<evidence type="ECO:0000313" key="2">
    <source>
        <dbReference type="Proteomes" id="UP001158576"/>
    </source>
</evidence>
<organism evidence="1 2">
    <name type="scientific">Oikopleura dioica</name>
    <name type="common">Tunicate</name>
    <dbReference type="NCBI Taxonomy" id="34765"/>
    <lineage>
        <taxon>Eukaryota</taxon>
        <taxon>Metazoa</taxon>
        <taxon>Chordata</taxon>
        <taxon>Tunicata</taxon>
        <taxon>Appendicularia</taxon>
        <taxon>Copelata</taxon>
        <taxon>Oikopleuridae</taxon>
        <taxon>Oikopleura</taxon>
    </lineage>
</organism>
<sequence length="148" mass="16734">MKIFNIFSRWLLPKKVAGANTCRICDHLSEEECRASQVFHECGIGMTCEVTYIAMMNGKQMYTSHCRNADSCETQQEQNFNGVSKMRNSCVSSNYFGRYVQQSTCTVCVPPNPLGGIFTHPGGFVLNIPTFWATTEPETFMEAIKMYL</sequence>
<dbReference type="Proteomes" id="UP001158576">
    <property type="component" value="Chromosome 1"/>
</dbReference>
<reference evidence="1 2" key="1">
    <citation type="submission" date="2021-04" db="EMBL/GenBank/DDBJ databases">
        <authorList>
            <person name="Bliznina A."/>
        </authorList>
    </citation>
    <scope>NUCLEOTIDE SEQUENCE [LARGE SCALE GENOMIC DNA]</scope>
</reference>
<gene>
    <name evidence="1" type="ORF">OKIOD_LOCUS10038</name>
</gene>
<dbReference type="EMBL" id="OU015566">
    <property type="protein sequence ID" value="CAG5104477.1"/>
    <property type="molecule type" value="Genomic_DNA"/>
</dbReference>
<name>A0ABN7SQY9_OIKDI</name>
<keyword evidence="2" id="KW-1185">Reference proteome</keyword>
<proteinExistence type="predicted"/>
<protein>
    <submittedName>
        <fullName evidence="1">Oidioi.mRNA.OKI2018_I69.chr1.g1273.t1.cds</fullName>
    </submittedName>
</protein>
<accession>A0ABN7SQY9</accession>